<name>A0ABR5JEU4_9ACTN</name>
<gene>
    <name evidence="3" type="ORF">ADK38_00715</name>
</gene>
<reference evidence="3 4" key="1">
    <citation type="submission" date="2015-07" db="EMBL/GenBank/DDBJ databases">
        <authorList>
            <person name="Ju K.-S."/>
            <person name="Doroghazi J.R."/>
            <person name="Metcalf W.W."/>
        </authorList>
    </citation>
    <scope>NUCLEOTIDE SEQUENCE [LARGE SCALE GENOMIC DNA]</scope>
    <source>
        <strain evidence="3 4">NRRL B-3589</strain>
    </source>
</reference>
<evidence type="ECO:0000313" key="3">
    <source>
        <dbReference type="EMBL" id="KOG91887.1"/>
    </source>
</evidence>
<keyword evidence="1" id="KW-0418">Kinase</keyword>
<dbReference type="Proteomes" id="UP000037020">
    <property type="component" value="Unassembled WGS sequence"/>
</dbReference>
<dbReference type="InterPro" id="IPR036890">
    <property type="entry name" value="HATPase_C_sf"/>
</dbReference>
<accession>A0ABR5JEU4</accession>
<dbReference type="EMBL" id="LGUT01000060">
    <property type="protein sequence ID" value="KOG91887.1"/>
    <property type="molecule type" value="Genomic_DNA"/>
</dbReference>
<organism evidence="3 4">
    <name type="scientific">Streptomyces varsoviensis</name>
    <dbReference type="NCBI Taxonomy" id="67373"/>
    <lineage>
        <taxon>Bacteria</taxon>
        <taxon>Bacillati</taxon>
        <taxon>Actinomycetota</taxon>
        <taxon>Actinomycetes</taxon>
        <taxon>Kitasatosporales</taxon>
        <taxon>Streptomycetaceae</taxon>
        <taxon>Streptomyces</taxon>
    </lineage>
</organism>
<dbReference type="InterPro" id="IPR003594">
    <property type="entry name" value="HATPase_dom"/>
</dbReference>
<dbReference type="PANTHER" id="PTHR35526:SF3">
    <property type="entry name" value="ANTI-SIGMA-F FACTOR RSBW"/>
    <property type="match status" value="1"/>
</dbReference>
<evidence type="ECO:0000259" key="2">
    <source>
        <dbReference type="Pfam" id="PF13581"/>
    </source>
</evidence>
<evidence type="ECO:0000313" key="4">
    <source>
        <dbReference type="Proteomes" id="UP000037020"/>
    </source>
</evidence>
<comment type="caution">
    <text evidence="3">The sequence shown here is derived from an EMBL/GenBank/DDBJ whole genome shotgun (WGS) entry which is preliminary data.</text>
</comment>
<dbReference type="InterPro" id="IPR050267">
    <property type="entry name" value="Anti-sigma-factor_SerPK"/>
</dbReference>
<keyword evidence="1" id="KW-0723">Serine/threonine-protein kinase</keyword>
<dbReference type="SUPFAM" id="SSF55874">
    <property type="entry name" value="ATPase domain of HSP90 chaperone/DNA topoisomerase II/histidine kinase"/>
    <property type="match status" value="1"/>
</dbReference>
<keyword evidence="1" id="KW-0808">Transferase</keyword>
<keyword evidence="4" id="KW-1185">Reference proteome</keyword>
<sequence length="141" mass="15039">MDEYTSRVRVWGLICPGSRDEVARARRWIRDILSDHPCADDAELIVSELSTDALTHTASGSETGTLQITLAVTPLFVAISVTDDGGHPTAPRVTHAADDATHGRGLSIVMTLAARLDITGNDHGRTVTAELRPPLAGTASW</sequence>
<feature type="domain" description="Histidine kinase/HSP90-like ATPase" evidence="2">
    <location>
        <begin position="21"/>
        <end position="129"/>
    </location>
</feature>
<protein>
    <recommendedName>
        <fullName evidence="2">Histidine kinase/HSP90-like ATPase domain-containing protein</fullName>
    </recommendedName>
</protein>
<dbReference type="Pfam" id="PF13581">
    <property type="entry name" value="HATPase_c_2"/>
    <property type="match status" value="1"/>
</dbReference>
<dbReference type="PANTHER" id="PTHR35526">
    <property type="entry name" value="ANTI-SIGMA-F FACTOR RSBW-RELATED"/>
    <property type="match status" value="1"/>
</dbReference>
<dbReference type="RefSeq" id="WP_030892554.1">
    <property type="nucleotide sequence ID" value="NZ_JBIRHZ010000003.1"/>
</dbReference>
<proteinExistence type="predicted"/>
<dbReference type="Gene3D" id="3.30.565.10">
    <property type="entry name" value="Histidine kinase-like ATPase, C-terminal domain"/>
    <property type="match status" value="1"/>
</dbReference>
<dbReference type="CDD" id="cd16936">
    <property type="entry name" value="HATPase_RsbW-like"/>
    <property type="match status" value="1"/>
</dbReference>
<evidence type="ECO:0000256" key="1">
    <source>
        <dbReference type="ARBA" id="ARBA00022527"/>
    </source>
</evidence>